<evidence type="ECO:0000256" key="3">
    <source>
        <dbReference type="ARBA" id="ARBA00022898"/>
    </source>
</evidence>
<keyword evidence="3" id="KW-0663">Pyridoxal phosphate</keyword>
<feature type="region of interest" description="Disordered" evidence="5">
    <location>
        <begin position="99"/>
        <end position="187"/>
    </location>
</feature>
<dbReference type="Pfam" id="PF01212">
    <property type="entry name" value="Beta_elim_lyase"/>
    <property type="match status" value="1"/>
</dbReference>
<dbReference type="PANTHER" id="PTHR48097:SF9">
    <property type="entry name" value="L-THREONINE ALDOLASE"/>
    <property type="match status" value="1"/>
</dbReference>
<dbReference type="Gene3D" id="3.40.640.10">
    <property type="entry name" value="Type I PLP-dependent aspartate aminotransferase-like (Major domain)"/>
    <property type="match status" value="1"/>
</dbReference>
<name>A0A8C3QWE7_9PASS</name>
<evidence type="ECO:0000256" key="4">
    <source>
        <dbReference type="ARBA" id="ARBA00023239"/>
    </source>
</evidence>
<evidence type="ECO:0000313" key="8">
    <source>
        <dbReference type="Proteomes" id="UP000694396"/>
    </source>
</evidence>
<dbReference type="AlphaFoldDB" id="A0A8C3QWE7"/>
<dbReference type="Proteomes" id="UP000694396">
    <property type="component" value="Unplaced"/>
</dbReference>
<protein>
    <recommendedName>
        <fullName evidence="6">Aromatic amino acid beta-eliminating lyase/threonine aldolase domain-containing protein</fullName>
    </recommendedName>
</protein>
<keyword evidence="8" id="KW-1185">Reference proteome</keyword>
<dbReference type="FunFam" id="3.90.1150.10:FF:000041">
    <property type="entry name" value="Low-specificity L-threonine aldolase"/>
    <property type="match status" value="1"/>
</dbReference>
<proteinExistence type="inferred from homology"/>
<organism evidence="7 8">
    <name type="scientific">Cyanoderma ruficeps</name>
    <name type="common">rufous-capped babbler</name>
    <dbReference type="NCBI Taxonomy" id="181631"/>
    <lineage>
        <taxon>Eukaryota</taxon>
        <taxon>Metazoa</taxon>
        <taxon>Chordata</taxon>
        <taxon>Craniata</taxon>
        <taxon>Vertebrata</taxon>
        <taxon>Euteleostomi</taxon>
        <taxon>Archelosauria</taxon>
        <taxon>Archosauria</taxon>
        <taxon>Dinosauria</taxon>
        <taxon>Saurischia</taxon>
        <taxon>Theropoda</taxon>
        <taxon>Coelurosauria</taxon>
        <taxon>Aves</taxon>
        <taxon>Neognathae</taxon>
        <taxon>Neoaves</taxon>
        <taxon>Telluraves</taxon>
        <taxon>Australaves</taxon>
        <taxon>Passeriformes</taxon>
        <taxon>Sylvioidea</taxon>
        <taxon>Timaliidae</taxon>
        <taxon>Cyanoderma</taxon>
    </lineage>
</organism>
<dbReference type="InterPro" id="IPR023603">
    <property type="entry name" value="Low_specificity_L-TA-like"/>
</dbReference>
<evidence type="ECO:0000256" key="2">
    <source>
        <dbReference type="ARBA" id="ARBA00006966"/>
    </source>
</evidence>
<dbReference type="GO" id="GO:0005829">
    <property type="term" value="C:cytosol"/>
    <property type="evidence" value="ECO:0007669"/>
    <property type="project" value="TreeGrafter"/>
</dbReference>
<keyword evidence="4" id="KW-0456">Lyase</keyword>
<reference evidence="7" key="1">
    <citation type="submission" date="2025-08" db="UniProtKB">
        <authorList>
            <consortium name="Ensembl"/>
        </authorList>
    </citation>
    <scope>IDENTIFICATION</scope>
</reference>
<evidence type="ECO:0000313" key="7">
    <source>
        <dbReference type="Ensembl" id="ENSCRFP00000012124.1"/>
    </source>
</evidence>
<dbReference type="NCBIfam" id="NF041359">
    <property type="entry name" value="GntG_guanitoxin"/>
    <property type="match status" value="1"/>
</dbReference>
<dbReference type="Gene3D" id="3.90.1150.10">
    <property type="entry name" value="Aspartate Aminotransferase, domain 1"/>
    <property type="match status" value="1"/>
</dbReference>
<feature type="region of interest" description="Disordered" evidence="5">
    <location>
        <begin position="1"/>
        <end position="26"/>
    </location>
</feature>
<dbReference type="GO" id="GO:0008732">
    <property type="term" value="F:L-allo-threonine aldolase activity"/>
    <property type="evidence" value="ECO:0007669"/>
    <property type="project" value="TreeGrafter"/>
</dbReference>
<dbReference type="InterPro" id="IPR015421">
    <property type="entry name" value="PyrdxlP-dep_Trfase_major"/>
</dbReference>
<evidence type="ECO:0000256" key="5">
    <source>
        <dbReference type="SAM" id="MobiDB-lite"/>
    </source>
</evidence>
<reference evidence="7" key="2">
    <citation type="submission" date="2025-09" db="UniProtKB">
        <authorList>
            <consortium name="Ensembl"/>
        </authorList>
    </citation>
    <scope>IDENTIFICATION</scope>
</reference>
<accession>A0A8C3QWE7</accession>
<dbReference type="GO" id="GO:0006567">
    <property type="term" value="P:L-threonine catabolic process"/>
    <property type="evidence" value="ECO:0007669"/>
    <property type="project" value="TreeGrafter"/>
</dbReference>
<dbReference type="PANTHER" id="PTHR48097">
    <property type="entry name" value="L-THREONINE ALDOLASE-RELATED"/>
    <property type="match status" value="1"/>
</dbReference>
<evidence type="ECO:0000259" key="6">
    <source>
        <dbReference type="Pfam" id="PF01212"/>
    </source>
</evidence>
<evidence type="ECO:0000256" key="1">
    <source>
        <dbReference type="ARBA" id="ARBA00001933"/>
    </source>
</evidence>
<dbReference type="GO" id="GO:0006545">
    <property type="term" value="P:glycine biosynthetic process"/>
    <property type="evidence" value="ECO:0007669"/>
    <property type="project" value="TreeGrafter"/>
</dbReference>
<dbReference type="FunFam" id="3.40.640.10:FF:000030">
    <property type="entry name" value="Low-specificity L-threonine aldolase"/>
    <property type="match status" value="1"/>
</dbReference>
<sequence>MLRGSGDFCQEAGGSPQSGQRVPRSLKLPRGPRAALQWQPTCGGVAQRGGCCRGRRSQSQFPAATRPRPCQPCWQRAQRGGSNSCSAMEGLWTISRRSLPSDIQDGDPGKARGRGTVQGRGSAHRVPQRRCGGGWRDGGLAGSAFRGSPGTGAVPVQEPLPRSRPACPGRIPGTGDPGTGDPASAREPLRGAVPAMRAVLRRGRLLGPGGMPRGPAAAPPLAVDLRSDTVTRPCAAMRRAMARAAVGDDDYGEDPAVNELQHRAAGILGTESALFVPTATMANLIAVMCHCQRRGAQLFLGQDAHLHLYEHGGAAQVAGVHSQALPDLPDGTFDLDQLEQTIREAHGSRYHPRPELICLENTHSSAGGRTLPLTYLRQVRGLGDRYGLRVHMDGARLMNAAVAQGVEPAQIAQHCDSVSLCFSKGLGAPCGAVLAGRREFVGEAWRVRKLLGGGMRQAGVLAAAAGLGLQRAEETLRRDHDNARSFAEGIHVLDPPLWSISLAAVETNIVMVNVQGAWPSPAELCHRLRAVSEEEVAETGRAVSVLLLPWSARTLRAVWHRNVSARDTELARRKLEFVARKCQEELALGLHPTPPGA</sequence>
<dbReference type="InterPro" id="IPR001597">
    <property type="entry name" value="ArAA_b-elim_lyase/Thr_aldolase"/>
</dbReference>
<dbReference type="InterPro" id="IPR015422">
    <property type="entry name" value="PyrdxlP-dep_Trfase_small"/>
</dbReference>
<comment type="similarity">
    <text evidence="2">Belongs to the threonine aldolase family.</text>
</comment>
<dbReference type="SUPFAM" id="SSF53383">
    <property type="entry name" value="PLP-dependent transferases"/>
    <property type="match status" value="1"/>
</dbReference>
<feature type="domain" description="Aromatic amino acid beta-eliminating lyase/threonine aldolase" evidence="6">
    <location>
        <begin position="224"/>
        <end position="515"/>
    </location>
</feature>
<dbReference type="Ensembl" id="ENSCRFT00000012548.1">
    <property type="protein sequence ID" value="ENSCRFP00000012124.1"/>
    <property type="gene ID" value="ENSCRFG00000009411.1"/>
</dbReference>
<comment type="cofactor">
    <cofactor evidence="1">
        <name>pyridoxal 5'-phosphate</name>
        <dbReference type="ChEBI" id="CHEBI:597326"/>
    </cofactor>
</comment>
<feature type="compositionally biased region" description="Gly residues" evidence="5">
    <location>
        <begin position="131"/>
        <end position="141"/>
    </location>
</feature>
<dbReference type="InterPro" id="IPR015424">
    <property type="entry name" value="PyrdxlP-dep_Trfase"/>
</dbReference>